<sequence>MLPPVRSAVMKEIEAILRDNRITTAEILYHMPDHPTVLQSFVWQFLDIAPRFPKLRLFLDFWTREIDGRIHSVTVANSTLAAPARWRHLDGVWRLQ</sequence>
<dbReference type="EMBL" id="DMAI01000377">
    <property type="protein sequence ID" value="HAE50291.1"/>
    <property type="molecule type" value="Genomic_DNA"/>
</dbReference>
<comment type="caution">
    <text evidence="1">The sequence shown here is derived from an EMBL/GenBank/DDBJ whole genome shotgun (WGS) entry which is preliminary data.</text>
</comment>
<dbReference type="AlphaFoldDB" id="A0A3B9IR01"/>
<accession>A0A3B9IR01</accession>
<reference evidence="1 2" key="1">
    <citation type="journal article" date="2018" name="Nat. Biotechnol.">
        <title>A standardized bacterial taxonomy based on genome phylogeny substantially revises the tree of life.</title>
        <authorList>
            <person name="Parks D.H."/>
            <person name="Chuvochina M."/>
            <person name="Waite D.W."/>
            <person name="Rinke C."/>
            <person name="Skarshewski A."/>
            <person name="Chaumeil P.A."/>
            <person name="Hugenholtz P."/>
        </authorList>
    </citation>
    <scope>NUCLEOTIDE SEQUENCE [LARGE SCALE GENOMIC DNA]</scope>
    <source>
        <strain evidence="1">UBA8739</strain>
    </source>
</reference>
<name>A0A3B9IR01_9PROT</name>
<organism evidence="1 2">
    <name type="scientific">Tistrella mobilis</name>
    <dbReference type="NCBI Taxonomy" id="171437"/>
    <lineage>
        <taxon>Bacteria</taxon>
        <taxon>Pseudomonadati</taxon>
        <taxon>Pseudomonadota</taxon>
        <taxon>Alphaproteobacteria</taxon>
        <taxon>Geminicoccales</taxon>
        <taxon>Geminicoccaceae</taxon>
        <taxon>Tistrella</taxon>
    </lineage>
</organism>
<protein>
    <submittedName>
        <fullName evidence="1">Usg-like family protein</fullName>
    </submittedName>
</protein>
<evidence type="ECO:0000313" key="1">
    <source>
        <dbReference type="EMBL" id="HAE50291.1"/>
    </source>
</evidence>
<dbReference type="Proteomes" id="UP000257706">
    <property type="component" value="Unassembled WGS sequence"/>
</dbReference>
<dbReference type="InterPro" id="IPR009354">
    <property type="entry name" value="Usg"/>
</dbReference>
<evidence type="ECO:0000313" key="2">
    <source>
        <dbReference type="Proteomes" id="UP000257706"/>
    </source>
</evidence>
<gene>
    <name evidence="1" type="ORF">DCK97_23035</name>
</gene>
<dbReference type="Pfam" id="PF06233">
    <property type="entry name" value="Usg"/>
    <property type="match status" value="1"/>
</dbReference>
<proteinExistence type="predicted"/>